<evidence type="ECO:0000313" key="2">
    <source>
        <dbReference type="Proteomes" id="UP001055879"/>
    </source>
</evidence>
<reference evidence="1 2" key="2">
    <citation type="journal article" date="2022" name="Mol. Ecol. Resour.">
        <title>The genomes of chicory, endive, great burdock and yacon provide insights into Asteraceae paleo-polyploidization history and plant inulin production.</title>
        <authorList>
            <person name="Fan W."/>
            <person name="Wang S."/>
            <person name="Wang H."/>
            <person name="Wang A."/>
            <person name="Jiang F."/>
            <person name="Liu H."/>
            <person name="Zhao H."/>
            <person name="Xu D."/>
            <person name="Zhang Y."/>
        </authorList>
    </citation>
    <scope>NUCLEOTIDE SEQUENCE [LARGE SCALE GENOMIC DNA]</scope>
    <source>
        <strain evidence="2">cv. Niubang</strain>
    </source>
</reference>
<proteinExistence type="predicted"/>
<protein>
    <submittedName>
        <fullName evidence="1">Uncharacterized protein</fullName>
    </submittedName>
</protein>
<dbReference type="EMBL" id="CM042061">
    <property type="protein sequence ID" value="KAI3673327.1"/>
    <property type="molecule type" value="Genomic_DNA"/>
</dbReference>
<reference evidence="2" key="1">
    <citation type="journal article" date="2022" name="Mol. Ecol. Resour.">
        <title>The genomes of chicory, endive, great burdock and yacon provide insights into Asteraceae palaeo-polyploidization history and plant inulin production.</title>
        <authorList>
            <person name="Fan W."/>
            <person name="Wang S."/>
            <person name="Wang H."/>
            <person name="Wang A."/>
            <person name="Jiang F."/>
            <person name="Liu H."/>
            <person name="Zhao H."/>
            <person name="Xu D."/>
            <person name="Zhang Y."/>
        </authorList>
    </citation>
    <scope>NUCLEOTIDE SEQUENCE [LARGE SCALE GENOMIC DNA]</scope>
    <source>
        <strain evidence="2">cv. Niubang</strain>
    </source>
</reference>
<name>A0ACB8XRP2_ARCLA</name>
<organism evidence="1 2">
    <name type="scientific">Arctium lappa</name>
    <name type="common">Greater burdock</name>
    <name type="synonym">Lappa major</name>
    <dbReference type="NCBI Taxonomy" id="4217"/>
    <lineage>
        <taxon>Eukaryota</taxon>
        <taxon>Viridiplantae</taxon>
        <taxon>Streptophyta</taxon>
        <taxon>Embryophyta</taxon>
        <taxon>Tracheophyta</taxon>
        <taxon>Spermatophyta</taxon>
        <taxon>Magnoliopsida</taxon>
        <taxon>eudicotyledons</taxon>
        <taxon>Gunneridae</taxon>
        <taxon>Pentapetalae</taxon>
        <taxon>asterids</taxon>
        <taxon>campanulids</taxon>
        <taxon>Asterales</taxon>
        <taxon>Asteraceae</taxon>
        <taxon>Carduoideae</taxon>
        <taxon>Cardueae</taxon>
        <taxon>Arctiinae</taxon>
        <taxon>Arctium</taxon>
    </lineage>
</organism>
<dbReference type="Proteomes" id="UP001055879">
    <property type="component" value="Linkage Group LG15"/>
</dbReference>
<evidence type="ECO:0000313" key="1">
    <source>
        <dbReference type="EMBL" id="KAI3673327.1"/>
    </source>
</evidence>
<accession>A0ACB8XRP2</accession>
<sequence>MYHQSSQHFDLEQDNATLGFGGGGEPTSWLSGQDLRPSSPSHRRNLSAFSNSTATTAAGNVDRLLFNDLVQIVPLVQSLIDRKANSSYTRRGSMIYTKTPLRESLANKMTEAKGRNAQSIPGKKRRENGGNEQDGGADGFSMFSSSAVLTKEREELAELREKVVDLERQLLEKDEILKSAEASKDKINSVNSMLDEVKKQALEKDALLRSTQAQLADVKIKLADKQAAVEKLQWEAMTSNRKAEKLQEDLNAIQGEMSSYTLLFEGLSSDNFTLSDQEYDVTPHVGHLPEIDDLDELEMSKMEEAKEAYMAAIAAAKEKQDEESITIAANARLHLQSFVLRS</sequence>
<gene>
    <name evidence="1" type="ORF">L6452_39444</name>
</gene>
<comment type="caution">
    <text evidence="1">The sequence shown here is derived from an EMBL/GenBank/DDBJ whole genome shotgun (WGS) entry which is preliminary data.</text>
</comment>
<keyword evidence="2" id="KW-1185">Reference proteome</keyword>